<dbReference type="SUPFAM" id="SSF51735">
    <property type="entry name" value="NAD(P)-binding Rossmann-fold domains"/>
    <property type="match status" value="1"/>
</dbReference>
<evidence type="ECO:0000313" key="1">
    <source>
        <dbReference type="EMBL" id="QQG45008.1"/>
    </source>
</evidence>
<organism evidence="1 2">
    <name type="scientific">Candidatus Sungiibacteriota bacterium</name>
    <dbReference type="NCBI Taxonomy" id="2750080"/>
    <lineage>
        <taxon>Bacteria</taxon>
        <taxon>Candidatus Sungiibacteriota</taxon>
    </lineage>
</organism>
<dbReference type="Proteomes" id="UP000595618">
    <property type="component" value="Chromosome"/>
</dbReference>
<accession>A0A7T5RIY9</accession>
<dbReference type="SUPFAM" id="SSF55347">
    <property type="entry name" value="Glyceraldehyde-3-phosphate dehydrogenase-like, C-terminal domain"/>
    <property type="match status" value="1"/>
</dbReference>
<gene>
    <name evidence="1" type="ORF">HYW89_03320</name>
</gene>
<dbReference type="CDD" id="cd18127">
    <property type="entry name" value="GAPDH_II_C"/>
    <property type="match status" value="1"/>
</dbReference>
<dbReference type="CDD" id="cd02278">
    <property type="entry name" value="GAPDH_II_N"/>
    <property type="match status" value="1"/>
</dbReference>
<name>A0A7T5RIY9_9BACT</name>
<dbReference type="AlphaFoldDB" id="A0A7T5RIY9"/>
<protein>
    <submittedName>
        <fullName evidence="1">Uncharacterized protein</fullName>
    </submittedName>
</protein>
<reference evidence="1 2" key="1">
    <citation type="submission" date="2020-07" db="EMBL/GenBank/DDBJ databases">
        <title>Huge and variable diversity of episymbiotic CPR bacteria and DPANN archaea in groundwater ecosystems.</title>
        <authorList>
            <person name="He C.Y."/>
            <person name="Keren R."/>
            <person name="Whittaker M."/>
            <person name="Farag I.F."/>
            <person name="Doudna J."/>
            <person name="Cate J.H.D."/>
            <person name="Banfield J.F."/>
        </authorList>
    </citation>
    <scope>NUCLEOTIDE SEQUENCE [LARGE SCALE GENOMIC DNA]</scope>
    <source>
        <strain evidence="1">NC_groundwater_541_Ag_S-0.1um_46_50</strain>
    </source>
</reference>
<evidence type="ECO:0000313" key="2">
    <source>
        <dbReference type="Proteomes" id="UP000595618"/>
    </source>
</evidence>
<proteinExistence type="predicted"/>
<dbReference type="Gene3D" id="3.30.360.10">
    <property type="entry name" value="Dihydrodipicolinate Reductase, domain 2"/>
    <property type="match status" value="1"/>
</dbReference>
<dbReference type="InterPro" id="IPR036291">
    <property type="entry name" value="NAD(P)-bd_dom_sf"/>
</dbReference>
<sequence length="359" mass="40571">MKILVVGLGTIGEPLARLFLKVKDRLGIEELMVHKNTPELKYRGMLSRFRQFGAKQVVYVEKKEEFSKLLAPSSFDADYTFEEAIMRADVIVDCTVKGVGRMLKEKYYRHLPNPKVIFQGSEKGTGKPYAFSINDKALIPNEDKFIQVVSCNTHQILCILQTLVFAYGGVENLGQARFYIARRANDISQTESTVGVEVEGPVHSCFGSHQAEDAARVFATLGIKDLDIHAAADTFNNPFMHVIHFNITLRTAVTLEEVERRFRQNPLTAVTYWQTNNEVFAEGRDWGHFGRILNQTVVCLPSLQVIGGGHEVVGRCFTPQDGNAILSSVAAALWFRDPIKYREELQENFFKLPFIFDEV</sequence>
<dbReference type="EMBL" id="CP066690">
    <property type="protein sequence ID" value="QQG45008.1"/>
    <property type="molecule type" value="Genomic_DNA"/>
</dbReference>
<dbReference type="Gene3D" id="3.40.50.720">
    <property type="entry name" value="NAD(P)-binding Rossmann-like Domain"/>
    <property type="match status" value="1"/>
</dbReference>